<proteinExistence type="predicted"/>
<name>A0AAE1TP33_9EUCA</name>
<feature type="region of interest" description="Disordered" evidence="1">
    <location>
        <begin position="1"/>
        <end position="92"/>
    </location>
</feature>
<dbReference type="Proteomes" id="UP001292094">
    <property type="component" value="Unassembled WGS sequence"/>
</dbReference>
<feature type="compositionally biased region" description="Polar residues" evidence="1">
    <location>
        <begin position="29"/>
        <end position="48"/>
    </location>
</feature>
<dbReference type="EMBL" id="JAWZYT010004732">
    <property type="protein sequence ID" value="KAK4292773.1"/>
    <property type="molecule type" value="Genomic_DNA"/>
</dbReference>
<protein>
    <submittedName>
        <fullName evidence="2">Uncharacterized protein</fullName>
    </submittedName>
</protein>
<keyword evidence="3" id="KW-1185">Reference proteome</keyword>
<dbReference type="AlphaFoldDB" id="A0AAE1TP33"/>
<evidence type="ECO:0000256" key="1">
    <source>
        <dbReference type="SAM" id="MobiDB-lite"/>
    </source>
</evidence>
<feature type="compositionally biased region" description="Pro residues" evidence="1">
    <location>
        <begin position="72"/>
        <end position="92"/>
    </location>
</feature>
<accession>A0AAE1TP33</accession>
<evidence type="ECO:0000313" key="2">
    <source>
        <dbReference type="EMBL" id="KAK4292773.1"/>
    </source>
</evidence>
<gene>
    <name evidence="2" type="ORF">Pmani_034486</name>
</gene>
<comment type="caution">
    <text evidence="2">The sequence shown here is derived from an EMBL/GenBank/DDBJ whole genome shotgun (WGS) entry which is preliminary data.</text>
</comment>
<reference evidence="2" key="1">
    <citation type="submission" date="2023-11" db="EMBL/GenBank/DDBJ databases">
        <title>Genome assemblies of two species of porcelain crab, Petrolisthes cinctipes and Petrolisthes manimaculis (Anomura: Porcellanidae).</title>
        <authorList>
            <person name="Angst P."/>
        </authorList>
    </citation>
    <scope>NUCLEOTIDE SEQUENCE</scope>
    <source>
        <strain evidence="2">PB745_02</strain>
        <tissue evidence="2">Gill</tissue>
    </source>
</reference>
<evidence type="ECO:0000313" key="3">
    <source>
        <dbReference type="Proteomes" id="UP001292094"/>
    </source>
</evidence>
<sequence>MSLEIGENTSPPSTPGCTHWPNMAATGHVTENSDVTPSAVPANQGSRFTSRDQRPVLDQSQSGDADLYAPIPLNPPINPPTPPLFHWPPPPP</sequence>
<organism evidence="2 3">
    <name type="scientific">Petrolisthes manimaculis</name>
    <dbReference type="NCBI Taxonomy" id="1843537"/>
    <lineage>
        <taxon>Eukaryota</taxon>
        <taxon>Metazoa</taxon>
        <taxon>Ecdysozoa</taxon>
        <taxon>Arthropoda</taxon>
        <taxon>Crustacea</taxon>
        <taxon>Multicrustacea</taxon>
        <taxon>Malacostraca</taxon>
        <taxon>Eumalacostraca</taxon>
        <taxon>Eucarida</taxon>
        <taxon>Decapoda</taxon>
        <taxon>Pleocyemata</taxon>
        <taxon>Anomura</taxon>
        <taxon>Galatheoidea</taxon>
        <taxon>Porcellanidae</taxon>
        <taxon>Petrolisthes</taxon>
    </lineage>
</organism>